<dbReference type="Pfam" id="PF13505">
    <property type="entry name" value="OMP_b-brl"/>
    <property type="match status" value="1"/>
</dbReference>
<reference evidence="4 5" key="1">
    <citation type="submission" date="2018-02" db="EMBL/GenBank/DDBJ databases">
        <title>Genome sequencing of Solimonas sp. HR-BB.</title>
        <authorList>
            <person name="Lee Y."/>
            <person name="Jeon C.O."/>
        </authorList>
    </citation>
    <scope>NUCLEOTIDE SEQUENCE [LARGE SCALE GENOMIC DNA]</scope>
    <source>
        <strain evidence="4 5">HR-BB</strain>
    </source>
</reference>
<evidence type="ECO:0000259" key="3">
    <source>
        <dbReference type="Pfam" id="PF13505"/>
    </source>
</evidence>
<dbReference type="SUPFAM" id="SSF56925">
    <property type="entry name" value="OMPA-like"/>
    <property type="match status" value="1"/>
</dbReference>
<keyword evidence="5" id="KW-1185">Reference proteome</keyword>
<accession>A0A2S5TIT4</accession>
<name>A0A2S5TIT4_9GAMM</name>
<dbReference type="OrthoDB" id="5814217at2"/>
<keyword evidence="1 2" id="KW-0732">Signal</keyword>
<proteinExistence type="predicted"/>
<evidence type="ECO:0000313" key="4">
    <source>
        <dbReference type="EMBL" id="PPE74875.1"/>
    </source>
</evidence>
<evidence type="ECO:0000256" key="2">
    <source>
        <dbReference type="SAM" id="SignalP"/>
    </source>
</evidence>
<evidence type="ECO:0000256" key="1">
    <source>
        <dbReference type="ARBA" id="ARBA00022729"/>
    </source>
</evidence>
<organism evidence="4 5">
    <name type="scientific">Solimonas fluminis</name>
    <dbReference type="NCBI Taxonomy" id="2086571"/>
    <lineage>
        <taxon>Bacteria</taxon>
        <taxon>Pseudomonadati</taxon>
        <taxon>Pseudomonadota</taxon>
        <taxon>Gammaproteobacteria</taxon>
        <taxon>Nevskiales</taxon>
        <taxon>Nevskiaceae</taxon>
        <taxon>Solimonas</taxon>
    </lineage>
</organism>
<feature type="chain" id="PRO_5015404530" description="Outer membrane protein beta-barrel domain-containing protein" evidence="2">
    <location>
        <begin position="23"/>
        <end position="205"/>
    </location>
</feature>
<feature type="domain" description="Outer membrane protein beta-barrel" evidence="3">
    <location>
        <begin position="9"/>
        <end position="155"/>
    </location>
</feature>
<dbReference type="RefSeq" id="WP_104229102.1">
    <property type="nucleotide sequence ID" value="NZ_PSNW01000002.1"/>
</dbReference>
<dbReference type="AlphaFoldDB" id="A0A2S5TIT4"/>
<dbReference type="EMBL" id="PSNW01000002">
    <property type="protein sequence ID" value="PPE74875.1"/>
    <property type="molecule type" value="Genomic_DNA"/>
</dbReference>
<sequence length="205" mass="22111">MHLKKTLLAAALLAAVPYPAMAANPSGHLEAYYLDSSLELEADDTVDFDGDGFGIRGDARVGENAFAFGEFQHAEYDRVGPVELNIEQIRFGLGYLFSRSESLDFYGKLSYLNFELDSNVADAEDNGWAAHAGVAFRPSGTIALFGEIGYVDVSDLSGPEYSIGASFDVTGQFGIVAGYRLSDLESDDDAGLNLRDLQLGIRLGF</sequence>
<dbReference type="InterPro" id="IPR011250">
    <property type="entry name" value="OMP/PagP_B-barrel"/>
</dbReference>
<dbReference type="Proteomes" id="UP000238220">
    <property type="component" value="Unassembled WGS sequence"/>
</dbReference>
<protein>
    <recommendedName>
        <fullName evidence="3">Outer membrane protein beta-barrel domain-containing protein</fullName>
    </recommendedName>
</protein>
<evidence type="ECO:0000313" key="5">
    <source>
        <dbReference type="Proteomes" id="UP000238220"/>
    </source>
</evidence>
<dbReference type="InterPro" id="IPR027385">
    <property type="entry name" value="Beta-barrel_OMP"/>
</dbReference>
<comment type="caution">
    <text evidence="4">The sequence shown here is derived from an EMBL/GenBank/DDBJ whole genome shotgun (WGS) entry which is preliminary data.</text>
</comment>
<gene>
    <name evidence="4" type="ORF">C3942_04150</name>
</gene>
<feature type="signal peptide" evidence="2">
    <location>
        <begin position="1"/>
        <end position="22"/>
    </location>
</feature>